<gene>
    <name evidence="17" type="ORF">DW016_10370</name>
</gene>
<keyword evidence="4" id="KW-1003">Cell membrane</keyword>
<keyword evidence="7 14" id="KW-0812">Transmembrane</keyword>
<dbReference type="CDD" id="cd00082">
    <property type="entry name" value="HisKA"/>
    <property type="match status" value="1"/>
</dbReference>
<dbReference type="SMART" id="SM00387">
    <property type="entry name" value="HATPase_c"/>
    <property type="match status" value="1"/>
</dbReference>
<dbReference type="InterPro" id="IPR036097">
    <property type="entry name" value="HisK_dim/P_sf"/>
</dbReference>
<dbReference type="Pfam" id="PF02518">
    <property type="entry name" value="HATPase_c"/>
    <property type="match status" value="1"/>
</dbReference>
<dbReference type="PANTHER" id="PTHR45528:SF1">
    <property type="entry name" value="SENSOR HISTIDINE KINASE CPXA"/>
    <property type="match status" value="1"/>
</dbReference>
<evidence type="ECO:0000256" key="12">
    <source>
        <dbReference type="ARBA" id="ARBA00023012"/>
    </source>
</evidence>
<keyword evidence="10" id="KW-0067">ATP-binding</keyword>
<dbReference type="GO" id="GO:0005524">
    <property type="term" value="F:ATP binding"/>
    <property type="evidence" value="ECO:0007669"/>
    <property type="project" value="UniProtKB-KW"/>
</dbReference>
<dbReference type="InterPro" id="IPR003594">
    <property type="entry name" value="HATPase_dom"/>
</dbReference>
<keyword evidence="18" id="KW-1185">Reference proteome</keyword>
<evidence type="ECO:0000313" key="17">
    <source>
        <dbReference type="EMBL" id="RGE86455.1"/>
    </source>
</evidence>
<feature type="transmembrane region" description="Helical" evidence="14">
    <location>
        <begin position="95"/>
        <end position="116"/>
    </location>
</feature>
<comment type="subcellular location">
    <subcellularLocation>
        <location evidence="2">Cell membrane</location>
        <topology evidence="2">Multi-pass membrane protein</topology>
    </subcellularLocation>
</comment>
<evidence type="ECO:0000256" key="9">
    <source>
        <dbReference type="ARBA" id="ARBA00022777"/>
    </source>
</evidence>
<evidence type="ECO:0000256" key="11">
    <source>
        <dbReference type="ARBA" id="ARBA00022989"/>
    </source>
</evidence>
<evidence type="ECO:0000259" key="15">
    <source>
        <dbReference type="PROSITE" id="PS50109"/>
    </source>
</evidence>
<name>A0A3E3K0W4_9FIRM</name>
<proteinExistence type="predicted"/>
<comment type="caution">
    <text evidence="17">The sequence shown here is derived from an EMBL/GenBank/DDBJ whole genome shotgun (WGS) entry which is preliminary data.</text>
</comment>
<evidence type="ECO:0000256" key="1">
    <source>
        <dbReference type="ARBA" id="ARBA00000085"/>
    </source>
</evidence>
<organism evidence="17 18">
    <name type="scientific">Sellimonas intestinalis</name>
    <dbReference type="NCBI Taxonomy" id="1653434"/>
    <lineage>
        <taxon>Bacteria</taxon>
        <taxon>Bacillati</taxon>
        <taxon>Bacillota</taxon>
        <taxon>Clostridia</taxon>
        <taxon>Lachnospirales</taxon>
        <taxon>Lachnospiraceae</taxon>
        <taxon>Sellimonas</taxon>
    </lineage>
</organism>
<evidence type="ECO:0000256" key="14">
    <source>
        <dbReference type="SAM" id="Phobius"/>
    </source>
</evidence>
<dbReference type="AlphaFoldDB" id="A0A3E3K0W4"/>
<keyword evidence="11 14" id="KW-1133">Transmembrane helix</keyword>
<evidence type="ECO:0000256" key="6">
    <source>
        <dbReference type="ARBA" id="ARBA00022679"/>
    </source>
</evidence>
<dbReference type="SMART" id="SM00304">
    <property type="entry name" value="HAMP"/>
    <property type="match status" value="1"/>
</dbReference>
<dbReference type="RefSeq" id="WP_117493592.1">
    <property type="nucleotide sequence ID" value="NZ_QVLX01000005.1"/>
</dbReference>
<dbReference type="CDD" id="cd06225">
    <property type="entry name" value="HAMP"/>
    <property type="match status" value="1"/>
</dbReference>
<protein>
    <recommendedName>
        <fullName evidence="3">histidine kinase</fullName>
        <ecNumber evidence="3">2.7.13.3</ecNumber>
    </recommendedName>
</protein>
<keyword evidence="6" id="KW-0808">Transferase</keyword>
<dbReference type="GO" id="GO:0005886">
    <property type="term" value="C:plasma membrane"/>
    <property type="evidence" value="ECO:0007669"/>
    <property type="project" value="UniProtKB-SubCell"/>
</dbReference>
<evidence type="ECO:0000256" key="3">
    <source>
        <dbReference type="ARBA" id="ARBA00012438"/>
    </source>
</evidence>
<evidence type="ECO:0000256" key="13">
    <source>
        <dbReference type="ARBA" id="ARBA00023136"/>
    </source>
</evidence>
<feature type="domain" description="Histidine kinase" evidence="15">
    <location>
        <begin position="185"/>
        <end position="399"/>
    </location>
</feature>
<dbReference type="PROSITE" id="PS50109">
    <property type="entry name" value="HIS_KIN"/>
    <property type="match status" value="1"/>
</dbReference>
<dbReference type="InterPro" id="IPR003660">
    <property type="entry name" value="HAMP_dom"/>
</dbReference>
<keyword evidence="8" id="KW-0547">Nucleotide-binding</keyword>
<keyword evidence="5" id="KW-0597">Phosphoprotein</keyword>
<dbReference type="Pfam" id="PF00672">
    <property type="entry name" value="HAMP"/>
    <property type="match status" value="1"/>
</dbReference>
<evidence type="ECO:0000256" key="4">
    <source>
        <dbReference type="ARBA" id="ARBA00022475"/>
    </source>
</evidence>
<dbReference type="SUPFAM" id="SSF47384">
    <property type="entry name" value="Homodimeric domain of signal transducing histidine kinase"/>
    <property type="match status" value="1"/>
</dbReference>
<dbReference type="InterPro" id="IPR005467">
    <property type="entry name" value="His_kinase_dom"/>
</dbReference>
<reference evidence="17 18" key="1">
    <citation type="submission" date="2018-08" db="EMBL/GenBank/DDBJ databases">
        <title>A genome reference for cultivated species of the human gut microbiota.</title>
        <authorList>
            <person name="Zou Y."/>
            <person name="Xue W."/>
            <person name="Luo G."/>
        </authorList>
    </citation>
    <scope>NUCLEOTIDE SEQUENCE [LARGE SCALE GENOMIC DNA]</scope>
    <source>
        <strain evidence="17 18">AF37-2AT</strain>
    </source>
</reference>
<keyword evidence="9 17" id="KW-0418">Kinase</keyword>
<dbReference type="EMBL" id="QVLX01000005">
    <property type="protein sequence ID" value="RGE86455.1"/>
    <property type="molecule type" value="Genomic_DNA"/>
</dbReference>
<evidence type="ECO:0000256" key="10">
    <source>
        <dbReference type="ARBA" id="ARBA00022840"/>
    </source>
</evidence>
<keyword evidence="12" id="KW-0902">Two-component regulatory system</keyword>
<dbReference type="Gene3D" id="3.30.565.10">
    <property type="entry name" value="Histidine kinase-like ATPase, C-terminal domain"/>
    <property type="match status" value="1"/>
</dbReference>
<keyword evidence="13 14" id="KW-0472">Membrane</keyword>
<comment type="catalytic activity">
    <reaction evidence="1">
        <text>ATP + protein L-histidine = ADP + protein N-phospho-L-histidine.</text>
        <dbReference type="EC" id="2.7.13.3"/>
    </reaction>
</comment>
<dbReference type="SMART" id="SM00388">
    <property type="entry name" value="HisKA"/>
    <property type="match status" value="1"/>
</dbReference>
<evidence type="ECO:0000256" key="5">
    <source>
        <dbReference type="ARBA" id="ARBA00022553"/>
    </source>
</evidence>
<dbReference type="PROSITE" id="PS50885">
    <property type="entry name" value="HAMP"/>
    <property type="match status" value="1"/>
</dbReference>
<evidence type="ECO:0000256" key="2">
    <source>
        <dbReference type="ARBA" id="ARBA00004651"/>
    </source>
</evidence>
<evidence type="ECO:0000256" key="7">
    <source>
        <dbReference type="ARBA" id="ARBA00022692"/>
    </source>
</evidence>
<dbReference type="PANTHER" id="PTHR45528">
    <property type="entry name" value="SENSOR HISTIDINE KINASE CPXA"/>
    <property type="match status" value="1"/>
</dbReference>
<sequence>MDWVDEKMETFRIWIRNLPIKKALIAYLCIAAVAALLLSFATTQVCERWMDILVERNALDTDSMYASDGGHYVYYHEKGKLSAWEQTGMIFLQEISKWCPFVYTVITMLVFASFFYRKRLKKPFAILEGAVDRIGRKDLDFTVSYASEDEMGRLCASFEEMRKSLEENQKEMWKLVEDQKQLNAAFAHDLRTPLTVIRGYSDFLVRYLPKGTISQEKLKDTLGLLAEQCGRLERFSGTMKSLRSVEEIPFHPVRKKSSEIAARILGMVDALNMAKEVRICYRNQMKDQKLYLDEDLFLEVLDNLLSNAKRYAESHVEILTETEGDILYLFVSDDGLGFSEDALLNASHLYFSEGTKEEHFGIGLNLSAILCRKHGGDVSYTNCISGNGAVVSASFRIRKEI</sequence>
<dbReference type="Pfam" id="PF00512">
    <property type="entry name" value="HisKA"/>
    <property type="match status" value="1"/>
</dbReference>
<dbReference type="InterPro" id="IPR003661">
    <property type="entry name" value="HisK_dim/P_dom"/>
</dbReference>
<dbReference type="EC" id="2.7.13.3" evidence="3"/>
<dbReference type="InterPro" id="IPR050398">
    <property type="entry name" value="HssS/ArlS-like"/>
</dbReference>
<evidence type="ECO:0000256" key="8">
    <source>
        <dbReference type="ARBA" id="ARBA00022741"/>
    </source>
</evidence>
<dbReference type="OrthoDB" id="84942at2"/>
<evidence type="ECO:0000313" key="18">
    <source>
        <dbReference type="Proteomes" id="UP000261080"/>
    </source>
</evidence>
<dbReference type="GO" id="GO:0000155">
    <property type="term" value="F:phosphorelay sensor kinase activity"/>
    <property type="evidence" value="ECO:0007669"/>
    <property type="project" value="InterPro"/>
</dbReference>
<feature type="domain" description="HAMP" evidence="16">
    <location>
        <begin position="118"/>
        <end position="170"/>
    </location>
</feature>
<accession>A0A3E3K0W4</accession>
<dbReference type="Gene3D" id="1.10.287.130">
    <property type="match status" value="1"/>
</dbReference>
<dbReference type="InterPro" id="IPR036890">
    <property type="entry name" value="HATPase_C_sf"/>
</dbReference>
<dbReference type="Proteomes" id="UP000261080">
    <property type="component" value="Unassembled WGS sequence"/>
</dbReference>
<dbReference type="Gene3D" id="6.10.340.10">
    <property type="match status" value="1"/>
</dbReference>
<evidence type="ECO:0000259" key="16">
    <source>
        <dbReference type="PROSITE" id="PS50885"/>
    </source>
</evidence>
<dbReference type="SUPFAM" id="SSF158472">
    <property type="entry name" value="HAMP domain-like"/>
    <property type="match status" value="1"/>
</dbReference>
<dbReference type="SUPFAM" id="SSF55874">
    <property type="entry name" value="ATPase domain of HSP90 chaperone/DNA topoisomerase II/histidine kinase"/>
    <property type="match status" value="1"/>
</dbReference>